<organism evidence="1">
    <name type="scientific">Rhizophora mucronata</name>
    <name type="common">Asiatic mangrove</name>
    <dbReference type="NCBI Taxonomy" id="61149"/>
    <lineage>
        <taxon>Eukaryota</taxon>
        <taxon>Viridiplantae</taxon>
        <taxon>Streptophyta</taxon>
        <taxon>Embryophyta</taxon>
        <taxon>Tracheophyta</taxon>
        <taxon>Spermatophyta</taxon>
        <taxon>Magnoliopsida</taxon>
        <taxon>eudicotyledons</taxon>
        <taxon>Gunneridae</taxon>
        <taxon>Pentapetalae</taxon>
        <taxon>rosids</taxon>
        <taxon>fabids</taxon>
        <taxon>Malpighiales</taxon>
        <taxon>Rhizophoraceae</taxon>
        <taxon>Rhizophora</taxon>
    </lineage>
</organism>
<evidence type="ECO:0000313" key="1">
    <source>
        <dbReference type="EMBL" id="MBX53690.1"/>
    </source>
</evidence>
<dbReference type="AlphaFoldDB" id="A0A2P2PG07"/>
<protein>
    <submittedName>
        <fullName evidence="1">Uncharacterized protein</fullName>
    </submittedName>
</protein>
<proteinExistence type="predicted"/>
<accession>A0A2P2PG07</accession>
<sequence length="18" mass="2043">MVKMGLLLWLSCTIALHL</sequence>
<name>A0A2P2PG07_RHIMU</name>
<dbReference type="EMBL" id="GGEC01073206">
    <property type="protein sequence ID" value="MBX53690.1"/>
    <property type="molecule type" value="Transcribed_RNA"/>
</dbReference>
<reference evidence="1" key="1">
    <citation type="submission" date="2018-02" db="EMBL/GenBank/DDBJ databases">
        <title>Rhizophora mucronata_Transcriptome.</title>
        <authorList>
            <person name="Meera S.P."/>
            <person name="Sreeshan A."/>
            <person name="Augustine A."/>
        </authorList>
    </citation>
    <scope>NUCLEOTIDE SEQUENCE</scope>
    <source>
        <tissue evidence="1">Leaf</tissue>
    </source>
</reference>